<evidence type="ECO:0000259" key="8">
    <source>
        <dbReference type="Pfam" id="PF08340"/>
    </source>
</evidence>
<dbReference type="GO" id="GO:0004521">
    <property type="term" value="F:RNA endonuclease activity"/>
    <property type="evidence" value="ECO:0007669"/>
    <property type="project" value="InterPro"/>
</dbReference>
<dbReference type="AlphaFoldDB" id="A0A1H8V7V9"/>
<dbReference type="NCBIfam" id="TIGR00255">
    <property type="entry name" value="YicC/YloC family endoribonuclease"/>
    <property type="match status" value="1"/>
</dbReference>
<feature type="domain" description="Endoribonuclease YicC-like C-terminal" evidence="8">
    <location>
        <begin position="179"/>
        <end position="297"/>
    </location>
</feature>
<sequence>MLYSMTGFASARGTGQGLSWSWDLRSVNARGLDLRVRVPDWIEGLEPALRARLGKALSRGSVTLSLRLGRDEGAGGAATINPAALDAMLLAVRQTEARAAAQGVTLAPTRAADILALRGVMEADGGETDAAALRAQLLEELEPLLAAFVENRRREGIALETVLSQQVTRIAELTEQAAQAAEERRAEMQGALRANLARVMENTDGMEPDRVAQELALIAVKADVTEEIDRLRAHVDAARDLLEKGSPAGRKLDFLMQEFNREANTLCAKAQAAALTSVGLELKVVIDQMREQVQNVE</sequence>
<feature type="coiled-coil region" evidence="6">
    <location>
        <begin position="163"/>
        <end position="191"/>
    </location>
</feature>
<proteinExistence type="inferred from homology"/>
<evidence type="ECO:0000256" key="5">
    <source>
        <dbReference type="ARBA" id="ARBA00035648"/>
    </source>
</evidence>
<accession>A0A1H8V7V9</accession>
<evidence type="ECO:0000259" key="7">
    <source>
        <dbReference type="Pfam" id="PF03755"/>
    </source>
</evidence>
<dbReference type="STRING" id="569882.SAMN04490248_12624"/>
<feature type="domain" description="Endoribonuclease YicC-like N-terminal" evidence="7">
    <location>
        <begin position="3"/>
        <end position="160"/>
    </location>
</feature>
<dbReference type="PANTHER" id="PTHR30636">
    <property type="entry name" value="UPF0701 PROTEIN YICC"/>
    <property type="match status" value="1"/>
</dbReference>
<name>A0A1H8V7V9_9RHOB</name>
<dbReference type="EMBL" id="FODS01000026">
    <property type="protein sequence ID" value="SEP11515.1"/>
    <property type="molecule type" value="Genomic_DNA"/>
</dbReference>
<evidence type="ECO:0000256" key="6">
    <source>
        <dbReference type="SAM" id="Coils"/>
    </source>
</evidence>
<keyword evidence="6" id="KW-0175">Coiled coil</keyword>
<comment type="similarity">
    <text evidence="5">Belongs to the YicC/YloC family.</text>
</comment>
<evidence type="ECO:0000313" key="9">
    <source>
        <dbReference type="EMBL" id="SEP11515.1"/>
    </source>
</evidence>
<gene>
    <name evidence="9" type="ORF">SAMN04490248_12624</name>
</gene>
<dbReference type="Pfam" id="PF08340">
    <property type="entry name" value="YicC-like_C"/>
    <property type="match status" value="1"/>
</dbReference>
<dbReference type="Pfam" id="PF03755">
    <property type="entry name" value="YicC-like_N"/>
    <property type="match status" value="1"/>
</dbReference>
<evidence type="ECO:0000256" key="3">
    <source>
        <dbReference type="ARBA" id="ARBA00022759"/>
    </source>
</evidence>
<dbReference type="PANTHER" id="PTHR30636:SF3">
    <property type="entry name" value="UPF0701 PROTEIN YICC"/>
    <property type="match status" value="1"/>
</dbReference>
<dbReference type="InterPro" id="IPR013527">
    <property type="entry name" value="YicC-like_N"/>
</dbReference>
<reference evidence="9 10" key="1">
    <citation type="submission" date="2016-10" db="EMBL/GenBank/DDBJ databases">
        <authorList>
            <person name="de Groot N.N."/>
        </authorList>
    </citation>
    <scope>NUCLEOTIDE SEQUENCE [LARGE SCALE GENOMIC DNA]</scope>
    <source>
        <strain evidence="9 10">DSM 27842</strain>
    </source>
</reference>
<comment type="cofactor">
    <cofactor evidence="1">
        <name>a divalent metal cation</name>
        <dbReference type="ChEBI" id="CHEBI:60240"/>
    </cofactor>
</comment>
<keyword evidence="3" id="KW-0255">Endonuclease</keyword>
<dbReference type="InterPro" id="IPR005229">
    <property type="entry name" value="YicC/YloC-like"/>
</dbReference>
<dbReference type="InterPro" id="IPR013551">
    <property type="entry name" value="YicC-like_C"/>
</dbReference>
<evidence type="ECO:0000256" key="4">
    <source>
        <dbReference type="ARBA" id="ARBA00022801"/>
    </source>
</evidence>
<protein>
    <submittedName>
        <fullName evidence="9">TIGR00255 family protein</fullName>
    </submittedName>
</protein>
<evidence type="ECO:0000313" key="10">
    <source>
        <dbReference type="Proteomes" id="UP000198893"/>
    </source>
</evidence>
<evidence type="ECO:0000256" key="1">
    <source>
        <dbReference type="ARBA" id="ARBA00001968"/>
    </source>
</evidence>
<dbReference type="Proteomes" id="UP000198893">
    <property type="component" value="Unassembled WGS sequence"/>
</dbReference>
<organism evidence="9 10">
    <name type="scientific">Salinihabitans flavidus</name>
    <dbReference type="NCBI Taxonomy" id="569882"/>
    <lineage>
        <taxon>Bacteria</taxon>
        <taxon>Pseudomonadati</taxon>
        <taxon>Pseudomonadota</taxon>
        <taxon>Alphaproteobacteria</taxon>
        <taxon>Rhodobacterales</taxon>
        <taxon>Roseobacteraceae</taxon>
        <taxon>Salinihabitans</taxon>
    </lineage>
</organism>
<keyword evidence="2" id="KW-0540">Nuclease</keyword>
<evidence type="ECO:0000256" key="2">
    <source>
        <dbReference type="ARBA" id="ARBA00022722"/>
    </source>
</evidence>
<keyword evidence="10" id="KW-1185">Reference proteome</keyword>
<keyword evidence="4" id="KW-0378">Hydrolase</keyword>
<dbReference type="GO" id="GO:0016787">
    <property type="term" value="F:hydrolase activity"/>
    <property type="evidence" value="ECO:0007669"/>
    <property type="project" value="UniProtKB-KW"/>
</dbReference>